<evidence type="ECO:0000313" key="3">
    <source>
        <dbReference type="Proteomes" id="UP000480684"/>
    </source>
</evidence>
<dbReference type="EMBL" id="JAAIYP010000036">
    <property type="protein sequence ID" value="NFV80309.1"/>
    <property type="molecule type" value="Genomic_DNA"/>
</dbReference>
<gene>
    <name evidence="2" type="ORF">G4223_09315</name>
</gene>
<dbReference type="Pfam" id="PF02082">
    <property type="entry name" value="Rrf2"/>
    <property type="match status" value="1"/>
</dbReference>
<dbReference type="InterPro" id="IPR000944">
    <property type="entry name" value="Tscrpt_reg_Rrf2"/>
</dbReference>
<dbReference type="RefSeq" id="WP_163678332.1">
    <property type="nucleotide sequence ID" value="NZ_JAAIYP010000036.1"/>
</dbReference>
<comment type="caution">
    <text evidence="2">The sequence shown here is derived from an EMBL/GenBank/DDBJ whole genome shotgun (WGS) entry which is preliminary data.</text>
</comment>
<dbReference type="Gene3D" id="1.10.10.10">
    <property type="entry name" value="Winged helix-like DNA-binding domain superfamily/Winged helix DNA-binding domain"/>
    <property type="match status" value="1"/>
</dbReference>
<dbReference type="GO" id="GO:0003700">
    <property type="term" value="F:DNA-binding transcription factor activity"/>
    <property type="evidence" value="ECO:0007669"/>
    <property type="project" value="TreeGrafter"/>
</dbReference>
<dbReference type="GO" id="GO:0003677">
    <property type="term" value="F:DNA binding"/>
    <property type="evidence" value="ECO:0007669"/>
    <property type="project" value="UniProtKB-KW"/>
</dbReference>
<dbReference type="PANTHER" id="PTHR33221">
    <property type="entry name" value="WINGED HELIX-TURN-HELIX TRANSCRIPTIONAL REGULATOR, RRF2 FAMILY"/>
    <property type="match status" value="1"/>
</dbReference>
<evidence type="ECO:0000256" key="1">
    <source>
        <dbReference type="ARBA" id="ARBA00023125"/>
    </source>
</evidence>
<sequence>MKITQFTDFSLRLLLYLAARRERVCTVREVADFYDISSEHLKKIVRRLSELGYLTTVRGKNGGLRLARDPADINIGTLVREEENLILLPCLEGPGCCPIPHCKLTGLVSDALSAFLGVLDRKTLADLA</sequence>
<dbReference type="SUPFAM" id="SSF46785">
    <property type="entry name" value="Winged helix' DNA-binding domain"/>
    <property type="match status" value="1"/>
</dbReference>
<dbReference type="NCBIfam" id="TIGR00738">
    <property type="entry name" value="rrf2_super"/>
    <property type="match status" value="1"/>
</dbReference>
<keyword evidence="3" id="KW-1185">Reference proteome</keyword>
<evidence type="ECO:0000313" key="2">
    <source>
        <dbReference type="EMBL" id="NFV80309.1"/>
    </source>
</evidence>
<dbReference type="AlphaFoldDB" id="A0A7C9UVW9"/>
<dbReference type="InterPro" id="IPR036390">
    <property type="entry name" value="WH_DNA-bd_sf"/>
</dbReference>
<name>A0A7C9UVW9_9PROT</name>
<proteinExistence type="predicted"/>
<keyword evidence="1" id="KW-0238">DNA-binding</keyword>
<protein>
    <submittedName>
        <fullName evidence="2">Rrf2 family transcriptional regulator</fullName>
    </submittedName>
</protein>
<dbReference type="Proteomes" id="UP000480684">
    <property type="component" value="Unassembled WGS sequence"/>
</dbReference>
<accession>A0A7C9UVW9</accession>
<dbReference type="InterPro" id="IPR036388">
    <property type="entry name" value="WH-like_DNA-bd_sf"/>
</dbReference>
<organism evidence="2 3">
    <name type="scientific">Magnetospirillum aberrantis SpK</name>
    <dbReference type="NCBI Taxonomy" id="908842"/>
    <lineage>
        <taxon>Bacteria</taxon>
        <taxon>Pseudomonadati</taxon>
        <taxon>Pseudomonadota</taxon>
        <taxon>Alphaproteobacteria</taxon>
        <taxon>Rhodospirillales</taxon>
        <taxon>Rhodospirillaceae</taxon>
        <taxon>Magnetospirillum</taxon>
    </lineage>
</organism>
<reference evidence="2 3" key="1">
    <citation type="submission" date="2020-02" db="EMBL/GenBank/DDBJ databases">
        <authorList>
            <person name="Dziuba M."/>
            <person name="Kuznetsov B."/>
            <person name="Mardanov A."/>
            <person name="Ravin N."/>
            <person name="Grouzdev D."/>
        </authorList>
    </citation>
    <scope>NUCLEOTIDE SEQUENCE [LARGE SCALE GENOMIC DNA]</scope>
    <source>
        <strain evidence="2 3">SpK</strain>
    </source>
</reference>
<dbReference type="PROSITE" id="PS51197">
    <property type="entry name" value="HTH_RRF2_2"/>
    <property type="match status" value="1"/>
</dbReference>
<dbReference type="PANTHER" id="PTHR33221:SF4">
    <property type="entry name" value="HTH-TYPE TRANSCRIPTIONAL REPRESSOR NSRR"/>
    <property type="match status" value="1"/>
</dbReference>
<dbReference type="GO" id="GO:0005829">
    <property type="term" value="C:cytosol"/>
    <property type="evidence" value="ECO:0007669"/>
    <property type="project" value="TreeGrafter"/>
</dbReference>